<organism evidence="1 2">
    <name type="scientific">Corynebacterium gottingense</name>
    <dbReference type="NCBI Taxonomy" id="2041036"/>
    <lineage>
        <taxon>Bacteria</taxon>
        <taxon>Bacillati</taxon>
        <taxon>Actinomycetota</taxon>
        <taxon>Actinomycetes</taxon>
        <taxon>Mycobacteriales</taxon>
        <taxon>Corynebacteriaceae</taxon>
        <taxon>Corynebacterium</taxon>
    </lineage>
</organism>
<proteinExistence type="predicted"/>
<dbReference type="Proteomes" id="UP000266886">
    <property type="component" value="Unassembled WGS sequence"/>
</dbReference>
<sequence>MKMATVVRLQVRGIDFSDEERIDAIEERVPEVSFVLSNGVVVAEIVLEGQQQNAFSEATDVFHKLKAHDGLVLDRVEPLLVNTSDIAGLVGLTRQAVMKWVTNPDYSFPREEGCVGAGERPQKIWSLYSVNEWLFDVAKIDLGLELPTPELVRSIDAFLVKETEPVSEEWESLLVAGISAVVKESTATVRSSTHEEWSEGYWDFSFSAQPIVSGRAERGRRIEVAGKGATS</sequence>
<comment type="caution">
    <text evidence="1">The sequence shown here is derived from an EMBL/GenBank/DDBJ whole genome shotgun (WGS) entry which is preliminary data.</text>
</comment>
<evidence type="ECO:0000313" key="2">
    <source>
        <dbReference type="Proteomes" id="UP000266886"/>
    </source>
</evidence>
<reference evidence="1 2" key="1">
    <citation type="submission" date="2018-10" db="EMBL/GenBank/DDBJ databases">
        <title>Whole genome sequence of Corynebacterium gottingense DSM 130494T.</title>
        <authorList>
            <person name="Bernier A.-M."/>
            <person name="Bernard K."/>
        </authorList>
    </citation>
    <scope>NUCLEOTIDE SEQUENCE [LARGE SCALE GENOMIC DNA]</scope>
    <source>
        <strain evidence="1 2">DSM 103494</strain>
    </source>
</reference>
<dbReference type="EMBL" id="RDRE01000046">
    <property type="protein sequence ID" value="RMD17622.1"/>
    <property type="molecule type" value="Genomic_DNA"/>
</dbReference>
<name>A0ABX9UIX1_9CORY</name>
<keyword evidence="2" id="KW-1185">Reference proteome</keyword>
<accession>A0ABX9UIX1</accession>
<gene>
    <name evidence="1" type="ORF">EAW56_10910</name>
</gene>
<evidence type="ECO:0000313" key="1">
    <source>
        <dbReference type="EMBL" id="RMD17622.1"/>
    </source>
</evidence>
<protein>
    <recommendedName>
        <fullName evidence="3">DNA-binding protein</fullName>
    </recommendedName>
</protein>
<evidence type="ECO:0008006" key="3">
    <source>
        <dbReference type="Google" id="ProtNLM"/>
    </source>
</evidence>